<gene>
    <name evidence="2" type="ORF">DFQ27_001434</name>
</gene>
<accession>A0A9P6U7L9</accession>
<feature type="compositionally biased region" description="Low complexity" evidence="1">
    <location>
        <begin position="26"/>
        <end position="40"/>
    </location>
</feature>
<name>A0A9P6U7L9_9FUNG</name>
<evidence type="ECO:0000256" key="1">
    <source>
        <dbReference type="SAM" id="MobiDB-lite"/>
    </source>
</evidence>
<organism evidence="2 3">
    <name type="scientific">Actinomortierella ambigua</name>
    <dbReference type="NCBI Taxonomy" id="1343610"/>
    <lineage>
        <taxon>Eukaryota</taxon>
        <taxon>Fungi</taxon>
        <taxon>Fungi incertae sedis</taxon>
        <taxon>Mucoromycota</taxon>
        <taxon>Mortierellomycotina</taxon>
        <taxon>Mortierellomycetes</taxon>
        <taxon>Mortierellales</taxon>
        <taxon>Mortierellaceae</taxon>
        <taxon>Actinomortierella</taxon>
    </lineage>
</organism>
<protein>
    <submittedName>
        <fullName evidence="2">Uncharacterized protein</fullName>
    </submittedName>
</protein>
<dbReference type="AlphaFoldDB" id="A0A9P6U7L9"/>
<proteinExistence type="predicted"/>
<comment type="caution">
    <text evidence="2">The sequence shown here is derived from an EMBL/GenBank/DDBJ whole genome shotgun (WGS) entry which is preliminary data.</text>
</comment>
<evidence type="ECO:0000313" key="3">
    <source>
        <dbReference type="Proteomes" id="UP000807716"/>
    </source>
</evidence>
<dbReference type="Proteomes" id="UP000807716">
    <property type="component" value="Unassembled WGS sequence"/>
</dbReference>
<keyword evidence="3" id="KW-1185">Reference proteome</keyword>
<dbReference type="EMBL" id="JAAAJB010000148">
    <property type="protein sequence ID" value="KAG0264077.1"/>
    <property type="molecule type" value="Genomic_DNA"/>
</dbReference>
<feature type="region of interest" description="Disordered" evidence="1">
    <location>
        <begin position="20"/>
        <end position="56"/>
    </location>
</feature>
<sequence length="75" mass="7942">MDNPWGLVPKASSTIMPLFKNNKNKTASAAPSPAQTPRTSLQATRPTAAEDQMAKGKISKNAASIGIFNSMNLLI</sequence>
<evidence type="ECO:0000313" key="2">
    <source>
        <dbReference type="EMBL" id="KAG0264077.1"/>
    </source>
</evidence>
<reference evidence="2" key="1">
    <citation type="journal article" date="2020" name="Fungal Divers.">
        <title>Resolving the Mortierellaceae phylogeny through synthesis of multi-gene phylogenetics and phylogenomics.</title>
        <authorList>
            <person name="Vandepol N."/>
            <person name="Liber J."/>
            <person name="Desiro A."/>
            <person name="Na H."/>
            <person name="Kennedy M."/>
            <person name="Barry K."/>
            <person name="Grigoriev I.V."/>
            <person name="Miller A.N."/>
            <person name="O'Donnell K."/>
            <person name="Stajich J.E."/>
            <person name="Bonito G."/>
        </authorList>
    </citation>
    <scope>NUCLEOTIDE SEQUENCE</scope>
    <source>
        <strain evidence="2">BC1065</strain>
    </source>
</reference>